<gene>
    <name evidence="2" type="ORF">SR882_10340</name>
</gene>
<organism evidence="2 3">
    <name type="scientific">Guyparkeria halophila</name>
    <dbReference type="NCBI Taxonomy" id="47960"/>
    <lineage>
        <taxon>Bacteria</taxon>
        <taxon>Pseudomonadati</taxon>
        <taxon>Pseudomonadota</taxon>
        <taxon>Gammaproteobacteria</taxon>
        <taxon>Chromatiales</taxon>
        <taxon>Thioalkalibacteraceae</taxon>
        <taxon>Guyparkeria</taxon>
    </lineage>
</organism>
<dbReference type="Proteomes" id="UP001327459">
    <property type="component" value="Chromosome"/>
</dbReference>
<reference evidence="2 3" key="1">
    <citation type="submission" date="2023-11" db="EMBL/GenBank/DDBJ databases">
        <title>MicrobeMod: A computational toolkit for identifying prokaryotic methylation and restriction-modification with nanopore sequencing.</title>
        <authorList>
            <person name="Crits-Christoph A."/>
            <person name="Kang S.C."/>
            <person name="Lee H."/>
            <person name="Ostrov N."/>
        </authorList>
    </citation>
    <scope>NUCLEOTIDE SEQUENCE [LARGE SCALE GENOMIC DNA]</scope>
    <source>
        <strain evidence="2 3">ATCC 49870</strain>
    </source>
</reference>
<feature type="region of interest" description="Disordered" evidence="1">
    <location>
        <begin position="1"/>
        <end position="22"/>
    </location>
</feature>
<keyword evidence="3" id="KW-1185">Reference proteome</keyword>
<dbReference type="RefSeq" id="WP_322521163.1">
    <property type="nucleotide sequence ID" value="NZ_CP140153.1"/>
</dbReference>
<evidence type="ECO:0000313" key="2">
    <source>
        <dbReference type="EMBL" id="WQH16148.1"/>
    </source>
</evidence>
<evidence type="ECO:0000313" key="3">
    <source>
        <dbReference type="Proteomes" id="UP001327459"/>
    </source>
</evidence>
<dbReference type="InterPro" id="IPR009279">
    <property type="entry name" value="Portal_Mu"/>
</dbReference>
<name>A0ABZ0YVU7_9GAMM</name>
<dbReference type="Pfam" id="PF06074">
    <property type="entry name" value="Portal_Mu"/>
    <property type="match status" value="1"/>
</dbReference>
<dbReference type="EMBL" id="CP140153">
    <property type="protein sequence ID" value="WQH16148.1"/>
    <property type="molecule type" value="Genomic_DNA"/>
</dbReference>
<sequence>MANSILGPDGAPISPRKLAREPQTARMASLHRELADHPTRGLTPAKLARLYEDAEGGDLTAQARLAEDMQEKDAHLLAEMSKRQLATLTVDWGLRAPRGASAADQKATEELEAMLREEMDIDQLILDLAGAILPGYAGIELEWEQSEGQWRAEPHARPADWFMVTPEDRDTLRLRTTAAGGEALRPWGWIVHHHPAKSGYLTRAGLVRVLGWPFLFRALSTRDFAEFLEIYGLPLRVGRYPRGATDDEKSTLMQAVVSIGHNAAGILPQGMEIEFQEAARGAADPFLAMVRWAEQSISKAILGGTLTSQVDGKGSYAAAQTHDEVRSDIMRADLRLIARTLTRDLVTPLARLNTGLKAVPQFYFDVADNEDMGALSQSLSKLVDAGVRIPQSWVHDKLRIPAPADDEPILERPGSLPAAAMRATHGQGCSCDGCRGERRAALAAQPEAADLQDEIAEVDQPGQHDQAQQIIRPMVDALDEGLTPEEIIARLADQYPDTDPSDLTEALARAMFAAELAGRLEAQQEAERDA</sequence>
<accession>A0ABZ0YVU7</accession>
<evidence type="ECO:0000256" key="1">
    <source>
        <dbReference type="SAM" id="MobiDB-lite"/>
    </source>
</evidence>
<proteinExistence type="predicted"/>
<protein>
    <submittedName>
        <fullName evidence="2">DUF935 domain-containing protein</fullName>
    </submittedName>
</protein>